<dbReference type="EMBL" id="BORJ01000006">
    <property type="protein sequence ID" value="GIN96850.1"/>
    <property type="molecule type" value="Genomic_DNA"/>
</dbReference>
<dbReference type="PANTHER" id="PTHR43343">
    <property type="entry name" value="PEPTIDASE S12"/>
    <property type="match status" value="1"/>
</dbReference>
<dbReference type="SUPFAM" id="SSF50494">
    <property type="entry name" value="Trypsin-like serine proteases"/>
    <property type="match status" value="1"/>
</dbReference>
<dbReference type="Proteomes" id="UP000680670">
    <property type="component" value="Unassembled WGS sequence"/>
</dbReference>
<keyword evidence="5" id="KW-1133">Transmembrane helix</keyword>
<dbReference type="Gene3D" id="2.40.10.120">
    <property type="match status" value="1"/>
</dbReference>
<feature type="region of interest" description="Disordered" evidence="4">
    <location>
        <begin position="346"/>
        <end position="400"/>
    </location>
</feature>
<comment type="caution">
    <text evidence="6">The sequence shown here is derived from an EMBL/GenBank/DDBJ whole genome shotgun (WGS) entry which is preliminary data.</text>
</comment>
<sequence length="400" mass="44399">MYCPNCGAEKQKRGQYCSECGKPIKAAKGSRSTFIMSLLALLIALAGTGLGVFFFFNKKEEPVQVIKAGHEPKPATQVIEKEKDQKKEQDQEKEQEQQPETKPELEKLKEVKASEAPETKSKTDIIKNSQDKVFTIFTDTSQGSGFLFSNKGDVVTNAHVVAGFTEVVVKSSDGTEHQGRVIGISDVVDIALIRVDPLSGKEPLPIEMAQTAAGTEVIALGSPRGLENTASIGYLTGIDRDILGDFNYEKVYQIDARIAPGSSGGPLLNATTGKVIGINSAVLIEDESIGFSIPMFSVHSQFITWSQNPMSAEEVSNLFDFYDEYNDYWEWNDSDWEYNEDDYYDWENDDESETEDVDSSHDEELKESEAPSEDEQPESNPNLEDNESNEEHLDEEANTE</sequence>
<keyword evidence="7" id="KW-1185">Reference proteome</keyword>
<feature type="compositionally biased region" description="Basic and acidic residues" evidence="4">
    <location>
        <begin position="358"/>
        <end position="369"/>
    </location>
</feature>
<dbReference type="PANTHER" id="PTHR43343:SF3">
    <property type="entry name" value="PROTEASE DO-LIKE 8, CHLOROPLASTIC"/>
    <property type="match status" value="1"/>
</dbReference>
<name>A0ABQ4KXU2_SIMTE</name>
<evidence type="ECO:0000256" key="1">
    <source>
        <dbReference type="ARBA" id="ARBA00022670"/>
    </source>
</evidence>
<dbReference type="PRINTS" id="PR00834">
    <property type="entry name" value="PROTEASES2C"/>
</dbReference>
<evidence type="ECO:0000256" key="5">
    <source>
        <dbReference type="SAM" id="Phobius"/>
    </source>
</evidence>
<evidence type="ECO:0000256" key="4">
    <source>
        <dbReference type="SAM" id="MobiDB-lite"/>
    </source>
</evidence>
<feature type="transmembrane region" description="Helical" evidence="5">
    <location>
        <begin position="34"/>
        <end position="56"/>
    </location>
</feature>
<evidence type="ECO:0000256" key="3">
    <source>
        <dbReference type="ARBA" id="ARBA00022825"/>
    </source>
</evidence>
<feature type="region of interest" description="Disordered" evidence="4">
    <location>
        <begin position="68"/>
        <end position="124"/>
    </location>
</feature>
<protein>
    <recommendedName>
        <fullName evidence="8">Trypsin-like serine protease</fullName>
    </recommendedName>
</protein>
<keyword evidence="5" id="KW-0472">Membrane</keyword>
<dbReference type="RefSeq" id="WP_213020643.1">
    <property type="nucleotide sequence ID" value="NZ_BORJ01000006.1"/>
</dbReference>
<evidence type="ECO:0008006" key="8">
    <source>
        <dbReference type="Google" id="ProtNLM"/>
    </source>
</evidence>
<accession>A0ABQ4KXU2</accession>
<keyword evidence="3" id="KW-0720">Serine protease</keyword>
<dbReference type="InterPro" id="IPR001940">
    <property type="entry name" value="Peptidase_S1C"/>
</dbReference>
<organism evidence="6 7">
    <name type="scientific">Siminovitchia terrae</name>
    <name type="common">Bacillus terrae</name>
    <dbReference type="NCBI Taxonomy" id="1914933"/>
    <lineage>
        <taxon>Bacteria</taxon>
        <taxon>Bacillati</taxon>
        <taxon>Bacillota</taxon>
        <taxon>Bacilli</taxon>
        <taxon>Bacillales</taxon>
        <taxon>Bacillaceae</taxon>
        <taxon>Siminovitchia</taxon>
    </lineage>
</organism>
<gene>
    <name evidence="6" type="ORF">J6TS1_27200</name>
</gene>
<dbReference type="InterPro" id="IPR051201">
    <property type="entry name" value="Chloro_Bact_Ser_Proteases"/>
</dbReference>
<reference evidence="6 7" key="1">
    <citation type="submission" date="2021-03" db="EMBL/GenBank/DDBJ databases">
        <title>Antimicrobial resistance genes in bacteria isolated from Japanese honey, and their potential for conferring macrolide and lincosamide resistance in the American foulbrood pathogen Paenibacillus larvae.</title>
        <authorList>
            <person name="Okamoto M."/>
            <person name="Kumagai M."/>
            <person name="Kanamori H."/>
            <person name="Takamatsu D."/>
        </authorList>
    </citation>
    <scope>NUCLEOTIDE SEQUENCE [LARGE SCALE GENOMIC DNA]</scope>
    <source>
        <strain evidence="6 7">J6TS1</strain>
    </source>
</reference>
<evidence type="ECO:0000256" key="2">
    <source>
        <dbReference type="ARBA" id="ARBA00022801"/>
    </source>
</evidence>
<feature type="compositionally biased region" description="Acidic residues" evidence="4">
    <location>
        <begin position="346"/>
        <end position="357"/>
    </location>
</feature>
<evidence type="ECO:0000313" key="7">
    <source>
        <dbReference type="Proteomes" id="UP000680670"/>
    </source>
</evidence>
<evidence type="ECO:0000313" key="6">
    <source>
        <dbReference type="EMBL" id="GIN96850.1"/>
    </source>
</evidence>
<keyword evidence="5" id="KW-0812">Transmembrane</keyword>
<dbReference type="InterPro" id="IPR009003">
    <property type="entry name" value="Peptidase_S1_PA"/>
</dbReference>
<dbReference type="Pfam" id="PF13365">
    <property type="entry name" value="Trypsin_2"/>
    <property type="match status" value="1"/>
</dbReference>
<keyword evidence="1" id="KW-0645">Protease</keyword>
<proteinExistence type="predicted"/>
<feature type="compositionally biased region" description="Acidic residues" evidence="4">
    <location>
        <begin position="384"/>
        <end position="400"/>
    </location>
</feature>
<keyword evidence="2" id="KW-0378">Hydrolase</keyword>